<dbReference type="Gene3D" id="3.40.50.300">
    <property type="entry name" value="P-loop containing nucleotide triphosphate hydrolases"/>
    <property type="match status" value="5"/>
</dbReference>
<evidence type="ECO:0000256" key="13">
    <source>
        <dbReference type="ARBA" id="ARBA00023175"/>
    </source>
</evidence>
<keyword evidence="7" id="KW-0547">Nucleotide-binding</keyword>
<keyword evidence="11 16" id="KW-0175">Coiled coil</keyword>
<dbReference type="GO" id="GO:0008569">
    <property type="term" value="F:minus-end-directed microtubule motor activity"/>
    <property type="evidence" value="ECO:0007669"/>
    <property type="project" value="InterPro"/>
</dbReference>
<dbReference type="FunFam" id="3.40.50.300:FF:000049">
    <property type="entry name" value="Dynein, axonemal, heavy chain 5"/>
    <property type="match status" value="1"/>
</dbReference>
<accession>A0AAD1XWW1</accession>
<feature type="coiled-coil region" evidence="16">
    <location>
        <begin position="2854"/>
        <end position="2944"/>
    </location>
</feature>
<reference evidence="28" key="1">
    <citation type="submission" date="2023-07" db="EMBL/GenBank/DDBJ databases">
        <authorList>
            <consortium name="AG Swart"/>
            <person name="Singh M."/>
            <person name="Singh A."/>
            <person name="Seah K."/>
            <person name="Emmerich C."/>
        </authorList>
    </citation>
    <scope>NUCLEOTIDE SEQUENCE</scope>
    <source>
        <strain evidence="28">DP1</strain>
    </source>
</reference>
<dbReference type="InterPro" id="IPR041658">
    <property type="entry name" value="AAA_lid_11"/>
</dbReference>
<evidence type="ECO:0000313" key="29">
    <source>
        <dbReference type="Proteomes" id="UP001295684"/>
    </source>
</evidence>
<dbReference type="InterPro" id="IPR026983">
    <property type="entry name" value="DHC"/>
</dbReference>
<dbReference type="InterPro" id="IPR027417">
    <property type="entry name" value="P-loop_NTPase"/>
</dbReference>
<dbReference type="FunFam" id="1.10.8.710:FF:000004">
    <property type="entry name" value="Dynein axonemal heavy chain 6"/>
    <property type="match status" value="1"/>
</dbReference>
<dbReference type="PANTHER" id="PTHR22878:SF68">
    <property type="entry name" value="DYNEIN HEAVY CHAIN 6, AXONEMAL-LIKE"/>
    <property type="match status" value="1"/>
</dbReference>
<comment type="similarity">
    <text evidence="3">Belongs to the dynein heavy chain family.</text>
</comment>
<dbReference type="Pfam" id="PF17852">
    <property type="entry name" value="Dynein_AAA_lid"/>
    <property type="match status" value="1"/>
</dbReference>
<dbReference type="InterPro" id="IPR043160">
    <property type="entry name" value="Dynein_C_barrel"/>
</dbReference>
<dbReference type="InterPro" id="IPR024743">
    <property type="entry name" value="Dynein_HC_stalk"/>
</dbReference>
<keyword evidence="13" id="KW-0505">Motor protein</keyword>
<keyword evidence="29" id="KW-1185">Reference proteome</keyword>
<evidence type="ECO:0000256" key="1">
    <source>
        <dbReference type="ARBA" id="ARBA00004230"/>
    </source>
</evidence>
<feature type="coiled-coil region" evidence="16">
    <location>
        <begin position="3164"/>
        <end position="3233"/>
    </location>
</feature>
<gene>
    <name evidence="28" type="ORF">ECRASSUSDP1_LOCUS21118</name>
</gene>
<dbReference type="Pfam" id="PF18198">
    <property type="entry name" value="AAA_lid_11"/>
    <property type="match status" value="1"/>
</dbReference>
<dbReference type="InterPro" id="IPR041228">
    <property type="entry name" value="Dynein_C"/>
</dbReference>
<dbReference type="EMBL" id="CAMPGE010021560">
    <property type="protein sequence ID" value="CAI2379705.1"/>
    <property type="molecule type" value="Genomic_DNA"/>
</dbReference>
<dbReference type="Pfam" id="PF18199">
    <property type="entry name" value="Dynein_C"/>
    <property type="match status" value="1"/>
</dbReference>
<evidence type="ECO:0000259" key="19">
    <source>
        <dbReference type="Pfam" id="PF08393"/>
    </source>
</evidence>
<feature type="domain" description="Dynein heavy chain region D6 P-loop" evidence="18">
    <location>
        <begin position="3468"/>
        <end position="3581"/>
    </location>
</feature>
<evidence type="ECO:0000259" key="24">
    <source>
        <dbReference type="Pfam" id="PF17852"/>
    </source>
</evidence>
<dbReference type="InterPro" id="IPR004273">
    <property type="entry name" value="Dynein_heavy_D6_P-loop"/>
</dbReference>
<feature type="region of interest" description="Disordered" evidence="17">
    <location>
        <begin position="109"/>
        <end position="134"/>
    </location>
</feature>
<feature type="coiled-coil region" evidence="16">
    <location>
        <begin position="766"/>
        <end position="827"/>
    </location>
</feature>
<feature type="domain" description="Dynein heavy chain ATP-binding dynein motor region" evidence="23">
    <location>
        <begin position="3005"/>
        <end position="3223"/>
    </location>
</feature>
<dbReference type="Pfam" id="PF03028">
    <property type="entry name" value="Dynein_heavy"/>
    <property type="match status" value="1"/>
</dbReference>
<keyword evidence="4" id="KW-0963">Cytoplasm</keyword>
<evidence type="ECO:0000259" key="27">
    <source>
        <dbReference type="Pfam" id="PF22597"/>
    </source>
</evidence>
<evidence type="ECO:0000256" key="17">
    <source>
        <dbReference type="SAM" id="MobiDB-lite"/>
    </source>
</evidence>
<dbReference type="GO" id="GO:0005524">
    <property type="term" value="F:ATP binding"/>
    <property type="evidence" value="ECO:0007669"/>
    <property type="project" value="UniProtKB-KW"/>
</dbReference>
<dbReference type="Gene3D" id="1.20.58.1120">
    <property type="match status" value="1"/>
</dbReference>
<dbReference type="Proteomes" id="UP001295684">
    <property type="component" value="Unassembled WGS sequence"/>
</dbReference>
<keyword evidence="12" id="KW-0969">Cilium</keyword>
<dbReference type="Pfam" id="PF22597">
    <property type="entry name" value="DYN_lid"/>
    <property type="match status" value="1"/>
</dbReference>
<dbReference type="InterPro" id="IPR025662">
    <property type="entry name" value="Sigma_54_int_dom_ATP-bd_1"/>
</dbReference>
<keyword evidence="5" id="KW-0493">Microtubule</keyword>
<dbReference type="Pfam" id="PF12775">
    <property type="entry name" value="AAA_7"/>
    <property type="match status" value="1"/>
</dbReference>
<dbReference type="GO" id="GO:0031514">
    <property type="term" value="C:motile cilium"/>
    <property type="evidence" value="ECO:0007669"/>
    <property type="project" value="UniProtKB-SubCell"/>
</dbReference>
<dbReference type="FunFam" id="3.40.50.300:FF:000063">
    <property type="entry name" value="dynein heavy chain 6, axonemal"/>
    <property type="match status" value="1"/>
</dbReference>
<dbReference type="InterPro" id="IPR043157">
    <property type="entry name" value="Dynein_AAA1S"/>
</dbReference>
<feature type="domain" description="Dynein heavy chain linker" evidence="19">
    <location>
        <begin position="851"/>
        <end position="1252"/>
    </location>
</feature>
<protein>
    <submittedName>
        <fullName evidence="28">Uncharacterized protein</fullName>
    </submittedName>
</protein>
<dbReference type="GO" id="GO:0007018">
    <property type="term" value="P:microtubule-based movement"/>
    <property type="evidence" value="ECO:0007669"/>
    <property type="project" value="InterPro"/>
</dbReference>
<sequence length="4069" mass="469416">MNRDDPMRKRKGKKGNKAQNIFALITNNRQDRSWRGMRELYHFNSNVELAEYSLPIVSTDKDNEEEKFQPGVVSVGGVNVKMGTKANKLEPISHPSHMSASEREILEEEGEGMDEFDDEAEGEGEEAYSEKSLDSQELGEMIDAVDDKAENELAMAKNSMFIEKNTPLYRQRQNIKTGEDAISFFAKHGNNTPIKIFNCNRAKVPPAVFRPYDLEVVLDEKQLNEEYFTISNRGVVHVFKKNTKRMSDEDMVPTEFLFASDWMHEATLFNVLTSMKFFKTYLIGKVFNSWKSNVRYKKFFRTREKLSKNLKYMRPAFQHSFNDINSTLYEMQKVKCFKETKQTKTYRLEEDFINDQKGGRDAAKAHYENKITDITNKLIELTTEVSESKNMRDEEDFENSKIGQKVKHKAMTVQKKEEQTKRDVLKIAKKNISNLGTFIRLIDYMVVETQVKINQDSANMVYAEMCQDDRKAGITTEIKYCNEGGMLFTPTSTEFMEHFTTMLSEMVSTAKDVTRIINNNQFSQYNQGFGAESGPNFLTIVSSSEDYEEVKEKINQKFKEDFEQLHKDSLNFEECRNVYEFVENFKFEEFKNAGHPLSVIQEHLDKHRKWEMRVATVIKAQIIKGIVYGNGKTLRDDLSSKVRENLHNIRKYLEDLILGKQQDVLDRLTKITKHLGAQMTSLSEYVENVKTLNVSKDEYKTLVNEKITIEEMINILKKSNKSKQDINSFGEDTSGGYHTIQIRSTKIETKLDECTQCINNKESEVMGEVDEKVVELNSSIENTKNNMKEFIDLIDRDKLIEVTTPSEEALKELIDKIKKNFDNERKTAQYNMDAQAVLQQPVTEIPEIAEFDRKWEARHKLWKMRNDWDTDYNVWFNQVFQGQDSLAIEQKLKEYEKDLTWLKQNLPRERPDEVYEKLHDDIKGTSSMKDLILDLGNKALLDRHWNKIFNLLPEASAYASSRTFTLNELIKDGILEVKEKVAEISALASGEYAISQALEEVKTTWAGMEFIVVPYRDFKDKFILGTIEEIMIQLEDDQVSVQTMLSSKNVKEIREDVTEWQIKLSYISDVIDDWLACQRQWMYLENIFNAEDIQKQLPNESKLFKKVDKFWRDIMTKTHRNPSILDTCESEGLLKRFQNNNKMLEEIQKCLEDYLETKRAAFPRFYFLSNDELLQILSQTRNPQAVQPHLRKCFDNMASIVFTEEKKSKSIVAMISADGERVEFSETVMAEGNVEFWLTNIEKMMVKSLFDQNKGAWQEYPEDALERREWFFTNPAQLVLAIDQVFWTKGCTEAIEEIEKGKNKKALQEWLDFSIEQIGKMVEIVRSDLTNHQRTLMGALIVLDVHAREVVRKMIEVKVNNLNNFEWSKQLRYYWEEEDDDCFARQTNTRFRYGYEFLGNGPRLVITPLTDKCYMTLTGALHLNYGGNPQGPAGTGKTESTKDLAKALAIQCVVFNCSDGLDYKMMARFFSGLAQGGAWSCFDEFNRIGIEVLSVIAQQMLTIQTAVKQKKEKFFFIDKEIPLNLRFGVFITMNPGYAGRTELPDNLKALFRPVSMMIPDYALIAEIILFSEGFVTAFDLARKMVQLYKLSSEQLSKQKHYDFGMRAVKSVLVMAGSLRRKEPDSEENIVLIRAMRDSNVPKFLEHDLPLFNGIITDLFPGVEVEFIDYGKVQTKIEENLTKRKYQLVPKLIKKTIQLLETMLVRHGNMIVGEASTGKTTICEVLADALSDLHEDGSRERMHCPVEQYRLNPKAVTRDELFGYTDLMTNEWTDGLVSKLVNDAVESDKPDNLKWIIFDGPVDALWIENMNTVLDDNKTLCLNNGQRIKLPTTVTMIFEVMDLKVASPATVSRCGMVYLEPVHLGWQPLVDTWKAKMAELDPDCAIYYNQACKIIENVFKKGLTHIREECKEVISSVDNNLVASCLNLLESVMDPENKKVDLKRAVSPENDVKVYTIFSIIWSLGANLFDDSRKAFNRFMKSRIIEIDCEFPDEGQVYDYGIEPTTHSFESWHERVTKFEYNPDASFFSILVPTSDTVKYKFMLDTLLSHSHNVLISGDTGVGKSVITSDYLVKTDAEAYASGFINFSGKTTSKNLKDAFESKLEKKRKTLLGPPGGRKMIFFIDDVNMPQYDEFFSQPPVELLRQTIDSGGFYDLEILKFKEVRDTQFVTACAPPGGGRNAVTPRLFRHFNMIWIPALSKKSMELIFSSILRGFLELNQKSSLDMFADPVVRASVDIYEKTIKDFLPTPTKSHYTFNLRDMSKVVQGILQIKHSNLDDKEMLVSIWVHEIFRVFRDRLINQQDIEKFNDIVTKLMQKHLNVDWEKKQFVDILFGDYDSGIDREYKKLDEPETLVPKLNDYLESYNVSSTTPMNLVFFNDAIYHLSRISRILRSQRGNALMVGVGGSGRRSLATLAGHMQEMTCFSIEISKNYREKEWHEDLKELLFSVGAENKEKVFIFSDSQILNESFLEDINNLLNAGEVPNLFAADEFENIVDTLRPFAKTQGKEGRDEILHLFTSLCRQNLHITLTFSPVGEKFRERCRQFPSIINCCTIDWYQKWPAEALYSVADRFFTEKEAELNIVEYKEALCRMAVEIHNSAGKEAENFYDELRRRTYTTPKSYLDLIKCYLEMMAEQSEIVPQNIARYSQGLRLLAQIKTMVDQLQVTLTKLRPEIDKKEEETQKLVVDLEKQQQSAAETEKVFKVEAEESQKLFENVQDLRNDCQKELDKAMPIYESALKALKTLNKSDIVEMKSYPKPPDEVVMVISAVCIFNKKPENWDEGKKLMNEPKKFLENLENYDKDNIPEKIIKKVRKYTKMSKFDPKIVGAKSNAAESICKWVIAMVEYSDVMKIIKPKKASLKKAEIELDKAKEELSEKEASLQQIRDKIALLQANYNSSLRTLESLTQQKELIEVQLVRAEKLLNGLESESKRWEKSVEELNIDLHDLVGNIMVSAACCQYTGPFTSKYRSKLKESWIRFCTQNNIPISNNLSLERILADPVTIREWNLNGLPADGLSIENGIYTTNAKRWPLLIDPQSQANRWIKKEEGLKIVKQSQPKYLQTLENAIRLGAPVLIENAGEELDPALEPILLKQIFKRGGQWVLKLGDNEIPYSNEFNLTITTKLPNPHYLPEVCIKVTIINFTVTPEGLEDQLLVDVVRYERPDLEEQKDQLITKSAELKRQLKEIEDKILRLVSEADEDILNDEELINTLEQSKETSVMINERMKEAEEMTKEINANRELYRDVAVRGSVLYFVIASIALMDPMYQYSLAFFSQLFNRRLAVSTKSDVLEERLQILIEDITIQFYTNICRGIFEKDKLTYSFLNSTNILIRENRITPEEMNFFTRGPAQLPDEENPTEFSDDIYYNLISLETVHANFGGMKESLVDAADTVYWKDLVSSEDPSKLSFPSKYEDSLTEFQKLIIRKILKEENVLLYVKEFIRRELSDEFIESPPFDLPAAFSDSTSTSPLIFILSPGADPIPNLQNLAKQFGMEEKLKILSLGQGQGPIAEAYIQSGQAEGEWICLQNCHLSSSWMPELERIQEAQNEETTNPEYRLWLTSMPTSVFPVPVLQSGIKLTNEPPKGLKANLKRTFNEITEAQYEECDKPKEYKKLIFALAYFHAVILERRKFGAIGWNISYEWMNSDFFISEAQLKMFLNQQPEVPYTALNYLVAEINYGGRVTDDKDVELIKSLLKRYFTPDILRDEYKLSLLDTYYAPKEGSLSQAKDYINTLPLEDDPEIFGLHPNANITFKKKTVSEFLNMLILIQPRTAVKGSNVSTPEEIVAGEAARMLNLVPEILDKKRAHENSFIITDNGSLESLGVFLDQEIDRFNILLKVMKKTLSDLGEAIKGTVVMSFELEKMFNDIIDKRVPGNWEDVGYPSLKPLGSWMDDLILRIEFMSSWLYEGPPKSYLLPAFFFPQGFMTASLQTYSRKNQIAIDTLKFKTHLRKEFNKDLKEPPEYGVNIHGLYLQGARWNVNEGKLADSKKGVLFVEVPIIWLEPILETTKDDDRAYKCPLYKTSLRKGELSTTGHSTNFIMYLALHTEQKPEFWINRGVALLCQLDD</sequence>
<dbReference type="Gene3D" id="3.10.490.20">
    <property type="match status" value="1"/>
</dbReference>
<evidence type="ECO:0000256" key="15">
    <source>
        <dbReference type="ARBA" id="ARBA00023273"/>
    </source>
</evidence>
<comment type="subcellular location">
    <subcellularLocation>
        <location evidence="1">Cell projection</location>
        <location evidence="1">Cilium</location>
        <location evidence="1">Flagellum</location>
    </subcellularLocation>
    <subcellularLocation>
        <location evidence="2">Cytoplasm</location>
        <location evidence="2">Cytoskeleton</location>
        <location evidence="2">Cilium axoneme</location>
    </subcellularLocation>
</comment>
<feature type="compositionally biased region" description="Acidic residues" evidence="17">
    <location>
        <begin position="109"/>
        <end position="127"/>
    </location>
</feature>
<feature type="domain" description="Dynein heavy chain C-terminal" evidence="26">
    <location>
        <begin position="3759"/>
        <end position="4065"/>
    </location>
</feature>
<evidence type="ECO:0000259" key="25">
    <source>
        <dbReference type="Pfam" id="PF18198"/>
    </source>
</evidence>
<dbReference type="FunFam" id="3.10.490.20:FF:000009">
    <property type="entry name" value="Dynein heavy chain 4"/>
    <property type="match status" value="1"/>
</dbReference>
<dbReference type="FunFam" id="1.10.8.720:FF:000001">
    <property type="entry name" value="dynein heavy chain 7, axonemal"/>
    <property type="match status" value="1"/>
</dbReference>
<evidence type="ECO:0000256" key="2">
    <source>
        <dbReference type="ARBA" id="ARBA00004430"/>
    </source>
</evidence>
<dbReference type="GO" id="GO:0005930">
    <property type="term" value="C:axoneme"/>
    <property type="evidence" value="ECO:0007669"/>
    <property type="project" value="UniProtKB-SubCell"/>
</dbReference>
<evidence type="ECO:0000256" key="10">
    <source>
        <dbReference type="ARBA" id="ARBA00023017"/>
    </source>
</evidence>
<evidence type="ECO:0000256" key="11">
    <source>
        <dbReference type="ARBA" id="ARBA00023054"/>
    </source>
</evidence>
<dbReference type="InterPro" id="IPR035706">
    <property type="entry name" value="AAA_9"/>
</dbReference>
<evidence type="ECO:0000259" key="20">
    <source>
        <dbReference type="Pfam" id="PF12774"/>
    </source>
</evidence>
<evidence type="ECO:0000259" key="26">
    <source>
        <dbReference type="Pfam" id="PF18199"/>
    </source>
</evidence>
<evidence type="ECO:0000256" key="5">
    <source>
        <dbReference type="ARBA" id="ARBA00022701"/>
    </source>
</evidence>
<dbReference type="FunFam" id="1.20.140.100:FF:000004">
    <property type="entry name" value="Dynein axonemal heavy chain 6"/>
    <property type="match status" value="1"/>
</dbReference>
<dbReference type="PANTHER" id="PTHR22878">
    <property type="entry name" value="DYNEIN HEAVY CHAIN 6, AXONEMAL-LIKE-RELATED"/>
    <property type="match status" value="1"/>
</dbReference>
<keyword evidence="14" id="KW-0206">Cytoskeleton</keyword>
<dbReference type="Pfam" id="PF12780">
    <property type="entry name" value="AAA_8"/>
    <property type="match status" value="1"/>
</dbReference>
<evidence type="ECO:0000313" key="28">
    <source>
        <dbReference type="EMBL" id="CAI2379705.1"/>
    </source>
</evidence>
<dbReference type="InterPro" id="IPR024317">
    <property type="entry name" value="Dynein_heavy_chain_D4_dom"/>
</dbReference>
<dbReference type="FunFam" id="1.20.920.30:FF:000005">
    <property type="entry name" value="Dynein, axonemal, heavy chain 2"/>
    <property type="match status" value="1"/>
</dbReference>
<proteinExistence type="inferred from homology"/>
<evidence type="ECO:0000256" key="9">
    <source>
        <dbReference type="ARBA" id="ARBA00022846"/>
    </source>
</evidence>
<dbReference type="InterPro" id="IPR035699">
    <property type="entry name" value="AAA_6"/>
</dbReference>
<dbReference type="FunFam" id="1.20.920.20:FF:000001">
    <property type="entry name" value="dynein heavy chain 2, axonemal"/>
    <property type="match status" value="1"/>
</dbReference>
<keyword evidence="9" id="KW-0282">Flagellum</keyword>
<dbReference type="GO" id="GO:0051959">
    <property type="term" value="F:dynein light intermediate chain binding"/>
    <property type="evidence" value="ECO:0007669"/>
    <property type="project" value="InterPro"/>
</dbReference>
<evidence type="ECO:0000256" key="6">
    <source>
        <dbReference type="ARBA" id="ARBA00022737"/>
    </source>
</evidence>
<dbReference type="Gene3D" id="1.10.8.1220">
    <property type="match status" value="1"/>
</dbReference>
<evidence type="ECO:0000256" key="14">
    <source>
        <dbReference type="ARBA" id="ARBA00023212"/>
    </source>
</evidence>
<evidence type="ECO:0000259" key="22">
    <source>
        <dbReference type="Pfam" id="PF12780"/>
    </source>
</evidence>
<keyword evidence="6" id="KW-0677">Repeat</keyword>
<dbReference type="FunFam" id="1.20.58.1120:FF:000007">
    <property type="entry name" value="Dynein heavy chain 4"/>
    <property type="match status" value="1"/>
</dbReference>
<dbReference type="GO" id="GO:0030286">
    <property type="term" value="C:dynein complex"/>
    <property type="evidence" value="ECO:0007669"/>
    <property type="project" value="UniProtKB-KW"/>
</dbReference>
<dbReference type="InterPro" id="IPR054354">
    <property type="entry name" value="DYNC2H1-like_lid"/>
</dbReference>
<evidence type="ECO:0000259" key="23">
    <source>
        <dbReference type="Pfam" id="PF12781"/>
    </source>
</evidence>
<dbReference type="InterPro" id="IPR042228">
    <property type="entry name" value="Dynein_linker_3"/>
</dbReference>
<keyword evidence="15" id="KW-0966">Cell projection</keyword>
<dbReference type="InterPro" id="IPR042222">
    <property type="entry name" value="Dynein_2_N"/>
</dbReference>
<dbReference type="InterPro" id="IPR013602">
    <property type="entry name" value="Dynein_heavy_linker"/>
</dbReference>
<dbReference type="Gene3D" id="1.20.920.20">
    <property type="match status" value="1"/>
</dbReference>
<dbReference type="GO" id="GO:0005874">
    <property type="term" value="C:microtubule"/>
    <property type="evidence" value="ECO:0007669"/>
    <property type="project" value="UniProtKB-KW"/>
</dbReference>
<dbReference type="Gene3D" id="1.10.8.720">
    <property type="entry name" value="Region D6 of dynein motor"/>
    <property type="match status" value="1"/>
</dbReference>
<dbReference type="InterPro" id="IPR042219">
    <property type="entry name" value="AAA_lid_11_sf"/>
</dbReference>
<feature type="domain" description="Dynein heavy chain hydrolytic ATP-binding dynein motor region" evidence="20">
    <location>
        <begin position="1393"/>
        <end position="1719"/>
    </location>
</feature>
<dbReference type="Gene3D" id="1.10.472.130">
    <property type="match status" value="1"/>
</dbReference>
<dbReference type="SUPFAM" id="SSF52540">
    <property type="entry name" value="P-loop containing nucleoside triphosphate hydrolases"/>
    <property type="match status" value="4"/>
</dbReference>
<comment type="caution">
    <text evidence="28">The sequence shown here is derived from an EMBL/GenBank/DDBJ whole genome shotgun (WGS) entry which is preliminary data.</text>
</comment>
<evidence type="ECO:0000256" key="4">
    <source>
        <dbReference type="ARBA" id="ARBA00022490"/>
    </source>
</evidence>
<evidence type="ECO:0000259" key="21">
    <source>
        <dbReference type="Pfam" id="PF12777"/>
    </source>
</evidence>
<feature type="domain" description="Dynein heavy chain coiled coil stalk" evidence="21">
    <location>
        <begin position="2646"/>
        <end position="2978"/>
    </location>
</feature>
<dbReference type="Gene3D" id="1.10.8.710">
    <property type="match status" value="1"/>
</dbReference>
<dbReference type="FunFam" id="1.10.8.1220:FF:000001">
    <property type="entry name" value="Dynein axonemal heavy chain 5"/>
    <property type="match status" value="1"/>
</dbReference>
<dbReference type="Gene3D" id="1.20.920.30">
    <property type="match status" value="1"/>
</dbReference>
<dbReference type="FunFam" id="3.40.50.300:FF:002141">
    <property type="entry name" value="Dynein heavy chain"/>
    <property type="match status" value="1"/>
</dbReference>
<evidence type="ECO:0000256" key="16">
    <source>
        <dbReference type="SAM" id="Coils"/>
    </source>
</evidence>
<organism evidence="28 29">
    <name type="scientific">Euplotes crassus</name>
    <dbReference type="NCBI Taxonomy" id="5936"/>
    <lineage>
        <taxon>Eukaryota</taxon>
        <taxon>Sar</taxon>
        <taxon>Alveolata</taxon>
        <taxon>Ciliophora</taxon>
        <taxon>Intramacronucleata</taxon>
        <taxon>Spirotrichea</taxon>
        <taxon>Hypotrichia</taxon>
        <taxon>Euplotida</taxon>
        <taxon>Euplotidae</taxon>
        <taxon>Moneuplotes</taxon>
    </lineage>
</organism>
<dbReference type="GO" id="GO:0045505">
    <property type="term" value="F:dynein intermediate chain binding"/>
    <property type="evidence" value="ECO:0007669"/>
    <property type="project" value="InterPro"/>
</dbReference>
<feature type="domain" description="Dynein heavy chain AAA module D4" evidence="22">
    <location>
        <begin position="2372"/>
        <end position="2631"/>
    </location>
</feature>
<dbReference type="FunFam" id="3.40.50.300:FF:000362">
    <property type="entry name" value="Dynein, axonemal, heavy chain 6"/>
    <property type="match status" value="1"/>
</dbReference>
<evidence type="ECO:0000259" key="18">
    <source>
        <dbReference type="Pfam" id="PF03028"/>
    </source>
</evidence>
<dbReference type="Gene3D" id="1.20.140.100">
    <property type="entry name" value="Dynein heavy chain, N-terminal domain 2"/>
    <property type="match status" value="1"/>
</dbReference>
<evidence type="ECO:0000256" key="3">
    <source>
        <dbReference type="ARBA" id="ARBA00008887"/>
    </source>
</evidence>
<evidence type="ECO:0000256" key="8">
    <source>
        <dbReference type="ARBA" id="ARBA00022840"/>
    </source>
</evidence>
<dbReference type="FunFam" id="3.20.180.20:FF:000003">
    <property type="entry name" value="Dynein heavy chain 12, axonemal"/>
    <property type="match status" value="1"/>
</dbReference>
<dbReference type="Pfam" id="PF12781">
    <property type="entry name" value="AAA_9"/>
    <property type="match status" value="1"/>
</dbReference>
<evidence type="ECO:0000256" key="12">
    <source>
        <dbReference type="ARBA" id="ARBA00023069"/>
    </source>
</evidence>
<dbReference type="Pfam" id="PF12774">
    <property type="entry name" value="AAA_6"/>
    <property type="match status" value="1"/>
</dbReference>
<dbReference type="Gene3D" id="1.10.287.2620">
    <property type="match status" value="1"/>
</dbReference>
<feature type="domain" description="Dynein 2 heavy chain 1 cytoplasmic ATPase lid" evidence="27">
    <location>
        <begin position="2215"/>
        <end position="2303"/>
    </location>
</feature>
<dbReference type="Gene3D" id="6.10.140.1060">
    <property type="match status" value="1"/>
</dbReference>
<dbReference type="PROSITE" id="PS00675">
    <property type="entry name" value="SIGMA54_INTERACT_1"/>
    <property type="match status" value="1"/>
</dbReference>
<dbReference type="Pfam" id="PF12777">
    <property type="entry name" value="MT"/>
    <property type="match status" value="1"/>
</dbReference>
<name>A0AAD1XWW1_EUPCR</name>
<dbReference type="Pfam" id="PF08393">
    <property type="entry name" value="DHC_N2"/>
    <property type="match status" value="1"/>
</dbReference>
<dbReference type="FunFam" id="3.40.50.300:FF:002429">
    <property type="entry name" value="Dynein heavy chain, putative"/>
    <property type="match status" value="1"/>
</dbReference>
<feature type="domain" description="Dynein heavy chain AAA 5 extension" evidence="24">
    <location>
        <begin position="1893"/>
        <end position="2013"/>
    </location>
</feature>
<feature type="domain" description="Dynein heavy chain AAA lid" evidence="25">
    <location>
        <begin position="3613"/>
        <end position="3751"/>
    </location>
</feature>
<keyword evidence="8" id="KW-0067">ATP-binding</keyword>
<keyword evidence="10" id="KW-0243">Dynein</keyword>
<dbReference type="InterPro" id="IPR041466">
    <property type="entry name" value="Dynein_AAA5_ext"/>
</dbReference>
<evidence type="ECO:0000256" key="7">
    <source>
        <dbReference type="ARBA" id="ARBA00022741"/>
    </source>
</evidence>
<dbReference type="Gene3D" id="3.20.180.20">
    <property type="entry name" value="Dynein heavy chain, N-terminal domain 2"/>
    <property type="match status" value="1"/>
</dbReference>
<dbReference type="Gene3D" id="1.20.1270.280">
    <property type="match status" value="1"/>
</dbReference>